<evidence type="ECO:0000256" key="8">
    <source>
        <dbReference type="ARBA" id="ARBA00023163"/>
    </source>
</evidence>
<keyword evidence="8" id="KW-0804">Transcription</keyword>
<dbReference type="AlphaFoldDB" id="A0A4S2DSM0"/>
<evidence type="ECO:0000256" key="9">
    <source>
        <dbReference type="ARBA" id="ARBA00024867"/>
    </source>
</evidence>
<dbReference type="PANTHER" id="PTHR42713:SF3">
    <property type="entry name" value="TRANSCRIPTIONAL REGULATORY PROTEIN HPTR"/>
    <property type="match status" value="1"/>
</dbReference>
<dbReference type="InterPro" id="IPR018062">
    <property type="entry name" value="HTH_AraC-typ_CS"/>
</dbReference>
<dbReference type="GO" id="GO:0043565">
    <property type="term" value="F:sequence-specific DNA binding"/>
    <property type="evidence" value="ECO:0007669"/>
    <property type="project" value="InterPro"/>
</dbReference>
<dbReference type="SUPFAM" id="SSF52172">
    <property type="entry name" value="CheY-like"/>
    <property type="match status" value="1"/>
</dbReference>
<accession>A0A4S2DSM0</accession>
<reference evidence="13 14" key="1">
    <citation type="submission" date="2019-04" db="EMBL/GenBank/DDBJ databases">
        <title>Microbes associate with the intestines of laboratory mice.</title>
        <authorList>
            <person name="Navarre W."/>
            <person name="Wong E."/>
            <person name="Huang K."/>
            <person name="Tropini C."/>
            <person name="Ng K."/>
            <person name="Yu B."/>
        </authorList>
    </citation>
    <scope>NUCLEOTIDE SEQUENCE [LARGE SCALE GENOMIC DNA]</scope>
    <source>
        <strain evidence="13 14">NM50_B9-20</strain>
    </source>
</reference>
<dbReference type="InterPro" id="IPR051552">
    <property type="entry name" value="HptR"/>
</dbReference>
<dbReference type="PRINTS" id="PR00032">
    <property type="entry name" value="HTHARAC"/>
</dbReference>
<comment type="caution">
    <text evidence="13">The sequence shown here is derived from an EMBL/GenBank/DDBJ whole genome shotgun (WGS) entry which is preliminary data.</text>
</comment>
<dbReference type="OrthoDB" id="342399at2"/>
<dbReference type="InterPro" id="IPR009057">
    <property type="entry name" value="Homeodomain-like_sf"/>
</dbReference>
<dbReference type="GO" id="GO:0003700">
    <property type="term" value="F:DNA-binding transcription factor activity"/>
    <property type="evidence" value="ECO:0007669"/>
    <property type="project" value="InterPro"/>
</dbReference>
<dbReference type="EMBL" id="SRYR01000001">
    <property type="protein sequence ID" value="TGY44081.1"/>
    <property type="molecule type" value="Genomic_DNA"/>
</dbReference>
<dbReference type="CDD" id="cd17536">
    <property type="entry name" value="REC_YesN-like"/>
    <property type="match status" value="1"/>
</dbReference>
<evidence type="ECO:0000256" key="1">
    <source>
        <dbReference type="ARBA" id="ARBA00004496"/>
    </source>
</evidence>
<dbReference type="PROSITE" id="PS01124">
    <property type="entry name" value="HTH_ARAC_FAMILY_2"/>
    <property type="match status" value="1"/>
</dbReference>
<dbReference type="Pfam" id="PF12833">
    <property type="entry name" value="HTH_18"/>
    <property type="match status" value="1"/>
</dbReference>
<evidence type="ECO:0000313" key="13">
    <source>
        <dbReference type="EMBL" id="TGY44081.1"/>
    </source>
</evidence>
<keyword evidence="5" id="KW-0902">Two-component regulatory system</keyword>
<evidence type="ECO:0000256" key="4">
    <source>
        <dbReference type="ARBA" id="ARBA00022553"/>
    </source>
</evidence>
<keyword evidence="6" id="KW-0805">Transcription regulation</keyword>
<dbReference type="SMART" id="SM00448">
    <property type="entry name" value="REC"/>
    <property type="match status" value="1"/>
</dbReference>
<dbReference type="InterPro" id="IPR018060">
    <property type="entry name" value="HTH_AraC"/>
</dbReference>
<dbReference type="GO" id="GO:0005737">
    <property type="term" value="C:cytoplasm"/>
    <property type="evidence" value="ECO:0007669"/>
    <property type="project" value="UniProtKB-SubCell"/>
</dbReference>
<keyword evidence="3" id="KW-0963">Cytoplasm</keyword>
<proteinExistence type="predicted"/>
<feature type="domain" description="HTH araC/xylS-type" evidence="11">
    <location>
        <begin position="405"/>
        <end position="503"/>
    </location>
</feature>
<dbReference type="SUPFAM" id="SSF46689">
    <property type="entry name" value="Homeodomain-like"/>
    <property type="match status" value="1"/>
</dbReference>
<evidence type="ECO:0000256" key="6">
    <source>
        <dbReference type="ARBA" id="ARBA00023015"/>
    </source>
</evidence>
<evidence type="ECO:0000256" key="7">
    <source>
        <dbReference type="ARBA" id="ARBA00023125"/>
    </source>
</evidence>
<evidence type="ECO:0000313" key="14">
    <source>
        <dbReference type="Proteomes" id="UP000306888"/>
    </source>
</evidence>
<evidence type="ECO:0000256" key="2">
    <source>
        <dbReference type="ARBA" id="ARBA00018672"/>
    </source>
</evidence>
<dbReference type="InterPro" id="IPR020449">
    <property type="entry name" value="Tscrpt_reg_AraC-type_HTH"/>
</dbReference>
<sequence length="513" mass="60706">MGKYCKVLIVEDEFIMRQGIKHMINWESEGFTIVGESTNGKEALDIIEEVKPNIIISDIVMPILDGVDFSKIVQKKYPEIQIVILSSYDKFEYVKNTLLSGAVDYVLKPTLTPSNLILTLKKAVNRIPGMKLMKNDEEYYHSLIEKYILGYENVLNEKRFVNLFHHSCFRILGIDIKSLHGKNEEWIQDTIGKLDEFFQCNKEYINIKSLINDRILFYTINYKLSDDKDIVNRIEKFINNDIWNNDNIFFVITEKFNNISDIKNIYNDRFIPFVGQKFYYKNVPLLCTENSIKEKSKKFDFDKFYNEIKIKDFELAITKIENYIEYAILTKMNEQKLKSLIKNLIYIILVSIEEYRNNTDELRDKYFNIIEEVLYSTDFTKATEDIFKELKMILSDNFNEEDSIKNIIEYINSNYATYLDLGAISQKFNFNYSYLSSYFSNHCKEGFSEYLNKIRVEKACELLKDNKHYVSEISSMVGYSDHSYFCRVFKKITGYTPSSYRRLKILMEDKSDK</sequence>
<dbReference type="RefSeq" id="WP_136005044.1">
    <property type="nucleotide sequence ID" value="NZ_SRYR01000001.1"/>
</dbReference>
<feature type="domain" description="Response regulatory" evidence="12">
    <location>
        <begin position="6"/>
        <end position="123"/>
    </location>
</feature>
<dbReference type="PANTHER" id="PTHR42713">
    <property type="entry name" value="HISTIDINE KINASE-RELATED"/>
    <property type="match status" value="1"/>
</dbReference>
<evidence type="ECO:0000259" key="11">
    <source>
        <dbReference type="PROSITE" id="PS01124"/>
    </source>
</evidence>
<gene>
    <name evidence="13" type="ORF">E5347_04490</name>
</gene>
<dbReference type="Gene3D" id="1.10.10.60">
    <property type="entry name" value="Homeodomain-like"/>
    <property type="match status" value="2"/>
</dbReference>
<evidence type="ECO:0000256" key="10">
    <source>
        <dbReference type="PROSITE-ProRule" id="PRU00169"/>
    </source>
</evidence>
<dbReference type="SMART" id="SM00342">
    <property type="entry name" value="HTH_ARAC"/>
    <property type="match status" value="1"/>
</dbReference>
<comment type="subcellular location">
    <subcellularLocation>
        <location evidence="1">Cytoplasm</location>
    </subcellularLocation>
</comment>
<organism evidence="13 14">
    <name type="scientific">Clostridium sartagoforme</name>
    <dbReference type="NCBI Taxonomy" id="84031"/>
    <lineage>
        <taxon>Bacteria</taxon>
        <taxon>Bacillati</taxon>
        <taxon>Bacillota</taxon>
        <taxon>Clostridia</taxon>
        <taxon>Eubacteriales</taxon>
        <taxon>Clostridiaceae</taxon>
        <taxon>Clostridium</taxon>
    </lineage>
</organism>
<evidence type="ECO:0000259" key="12">
    <source>
        <dbReference type="PROSITE" id="PS50110"/>
    </source>
</evidence>
<dbReference type="InterPro" id="IPR011006">
    <property type="entry name" value="CheY-like_superfamily"/>
</dbReference>
<dbReference type="InterPro" id="IPR001789">
    <property type="entry name" value="Sig_transdc_resp-reg_receiver"/>
</dbReference>
<comment type="function">
    <text evidence="9">May play the central regulatory role in sporulation. It may be an element of the effector pathway responsible for the activation of sporulation genes in response to nutritional stress. Spo0A may act in concert with spo0H (a sigma factor) to control the expression of some genes that are critical to the sporulation process.</text>
</comment>
<feature type="modified residue" description="4-aspartylphosphate" evidence="10">
    <location>
        <position position="58"/>
    </location>
</feature>
<dbReference type="PROSITE" id="PS00041">
    <property type="entry name" value="HTH_ARAC_FAMILY_1"/>
    <property type="match status" value="1"/>
</dbReference>
<evidence type="ECO:0000256" key="5">
    <source>
        <dbReference type="ARBA" id="ARBA00023012"/>
    </source>
</evidence>
<keyword evidence="7" id="KW-0238">DNA-binding</keyword>
<dbReference type="GO" id="GO:0000160">
    <property type="term" value="P:phosphorelay signal transduction system"/>
    <property type="evidence" value="ECO:0007669"/>
    <property type="project" value="UniProtKB-KW"/>
</dbReference>
<dbReference type="PROSITE" id="PS50110">
    <property type="entry name" value="RESPONSE_REGULATORY"/>
    <property type="match status" value="1"/>
</dbReference>
<dbReference type="Pfam" id="PF00072">
    <property type="entry name" value="Response_reg"/>
    <property type="match status" value="1"/>
</dbReference>
<name>A0A4S2DSM0_9CLOT</name>
<protein>
    <recommendedName>
        <fullName evidence="2">Stage 0 sporulation protein A homolog</fullName>
    </recommendedName>
</protein>
<dbReference type="Gene3D" id="3.40.50.2300">
    <property type="match status" value="1"/>
</dbReference>
<dbReference type="Proteomes" id="UP000306888">
    <property type="component" value="Unassembled WGS sequence"/>
</dbReference>
<evidence type="ECO:0000256" key="3">
    <source>
        <dbReference type="ARBA" id="ARBA00022490"/>
    </source>
</evidence>
<keyword evidence="4 10" id="KW-0597">Phosphoprotein</keyword>
<keyword evidence="14" id="KW-1185">Reference proteome</keyword>